<evidence type="ECO:0000313" key="4">
    <source>
        <dbReference type="Proteomes" id="UP000320762"/>
    </source>
</evidence>
<keyword evidence="2" id="KW-1133">Transmembrane helix</keyword>
<keyword evidence="2" id="KW-0812">Transmembrane</keyword>
<dbReference type="OrthoDB" id="2942377at2759"/>
<reference evidence="3 4" key="1">
    <citation type="journal article" date="2019" name="New Phytol.">
        <title>Comparative genomics reveals unique wood-decay strategies and fruiting body development in the Schizophyllaceae.</title>
        <authorList>
            <person name="Almasi E."/>
            <person name="Sahu N."/>
            <person name="Krizsan K."/>
            <person name="Balint B."/>
            <person name="Kovacs G.M."/>
            <person name="Kiss B."/>
            <person name="Cseklye J."/>
            <person name="Drula E."/>
            <person name="Henrissat B."/>
            <person name="Nagy I."/>
            <person name="Chovatia M."/>
            <person name="Adam C."/>
            <person name="LaButti K."/>
            <person name="Lipzen A."/>
            <person name="Riley R."/>
            <person name="Grigoriev I.V."/>
            <person name="Nagy L.G."/>
        </authorList>
    </citation>
    <scope>NUCLEOTIDE SEQUENCE [LARGE SCALE GENOMIC DNA]</scope>
    <source>
        <strain evidence="3 4">NL-1724</strain>
    </source>
</reference>
<evidence type="ECO:0000256" key="1">
    <source>
        <dbReference type="SAM" id="MobiDB-lite"/>
    </source>
</evidence>
<keyword evidence="4" id="KW-1185">Reference proteome</keyword>
<comment type="caution">
    <text evidence="3">The sequence shown here is derived from an EMBL/GenBank/DDBJ whole genome shotgun (WGS) entry which is preliminary data.</text>
</comment>
<proteinExistence type="predicted"/>
<dbReference type="AlphaFoldDB" id="A0A550D0L9"/>
<gene>
    <name evidence="3" type="ORF">BD626DRAFT_449198</name>
</gene>
<feature type="region of interest" description="Disordered" evidence="1">
    <location>
        <begin position="230"/>
        <end position="249"/>
    </location>
</feature>
<feature type="compositionally biased region" description="Basic and acidic residues" evidence="1">
    <location>
        <begin position="233"/>
        <end position="249"/>
    </location>
</feature>
<feature type="transmembrane region" description="Helical" evidence="2">
    <location>
        <begin position="68"/>
        <end position="87"/>
    </location>
</feature>
<keyword evidence="2" id="KW-0472">Membrane</keyword>
<evidence type="ECO:0000256" key="2">
    <source>
        <dbReference type="SAM" id="Phobius"/>
    </source>
</evidence>
<dbReference type="Proteomes" id="UP000320762">
    <property type="component" value="Unassembled WGS sequence"/>
</dbReference>
<evidence type="ECO:0000313" key="3">
    <source>
        <dbReference type="EMBL" id="TRM70590.1"/>
    </source>
</evidence>
<accession>A0A550D0L9</accession>
<organism evidence="3 4">
    <name type="scientific">Schizophyllum amplum</name>
    <dbReference type="NCBI Taxonomy" id="97359"/>
    <lineage>
        <taxon>Eukaryota</taxon>
        <taxon>Fungi</taxon>
        <taxon>Dikarya</taxon>
        <taxon>Basidiomycota</taxon>
        <taxon>Agaricomycotina</taxon>
        <taxon>Agaricomycetes</taxon>
        <taxon>Agaricomycetidae</taxon>
        <taxon>Agaricales</taxon>
        <taxon>Schizophyllaceae</taxon>
        <taxon>Schizophyllum</taxon>
    </lineage>
</organism>
<name>A0A550D0L9_9AGAR</name>
<protein>
    <submittedName>
        <fullName evidence="3">Uncharacterized protein</fullName>
    </submittedName>
</protein>
<dbReference type="EMBL" id="VDMD01000001">
    <property type="protein sequence ID" value="TRM70590.1"/>
    <property type="molecule type" value="Genomic_DNA"/>
</dbReference>
<sequence>MSLRTVSSTLRTITRRTTACLRQRPTLSAPALSQRPYARQYAYYAPRPPGIMPRLLYRNDGAPRSKKVGLVTALLALAGAGIVVMLMEGVYDLEVENSALLSLILLIRVDTYYSSIDFDDDNAILEHLHRILGALFEPESAPAIEAIIDALRNADPGLRRRALDIVRDSTHEIHQLLQRLDTDVEQDPAVDLILIAIDVQYAAHSVLQKIVDSEAMDVALRNIVETAVKHRPPPKEKEKAKDSEYELVA</sequence>